<dbReference type="AlphaFoldDB" id="A0A0D2P6Q4"/>
<reference evidence="3" key="1">
    <citation type="submission" date="2014-04" db="EMBL/GenBank/DDBJ databases">
        <title>Evolutionary Origins and Diversification of the Mycorrhizal Mutualists.</title>
        <authorList>
            <consortium name="DOE Joint Genome Institute"/>
            <consortium name="Mycorrhizal Genomics Consortium"/>
            <person name="Kohler A."/>
            <person name="Kuo A."/>
            <person name="Nagy L.G."/>
            <person name="Floudas D."/>
            <person name="Copeland A."/>
            <person name="Barry K.W."/>
            <person name="Cichocki N."/>
            <person name="Veneault-Fourrey C."/>
            <person name="LaButti K."/>
            <person name="Lindquist E.A."/>
            <person name="Lipzen A."/>
            <person name="Lundell T."/>
            <person name="Morin E."/>
            <person name="Murat C."/>
            <person name="Riley R."/>
            <person name="Ohm R."/>
            <person name="Sun H."/>
            <person name="Tunlid A."/>
            <person name="Henrissat B."/>
            <person name="Grigoriev I.V."/>
            <person name="Hibbett D.S."/>
            <person name="Martin F."/>
        </authorList>
    </citation>
    <scope>NUCLEOTIDE SEQUENCE [LARGE SCALE GENOMIC DNA]</scope>
    <source>
        <strain evidence="3">FD-334 SS-4</strain>
    </source>
</reference>
<dbReference type="EMBL" id="KN817537">
    <property type="protein sequence ID" value="KJA24336.1"/>
    <property type="molecule type" value="Genomic_DNA"/>
</dbReference>
<sequence length="402" mass="43143">MELETKKKLERSLKYITPLNVACAPRRWPLLPGPCGSASCDLLFHVLAPHLHPAGRRFTLPPLHAPPKTAALAVASCTDAPMASDFTNDDDNDDALLHRSAPLRHPLLPPSPQPRSSPPTPLIPPSPHGQSEKPPLLSLPSPWSHPASDPCYALSPPSSSPPARRPRPPARLLARPLTALLIAHASTRRRKKKIAAYRVCCTCRPRRRLRCRFCQHGGLDSSPPSALTLASTLCAIGGLDPSCRLICMHPLLARHPRTCRTEAQQPSWTSSMDHITPISKTDTFPDAATSTDYAPVPISQSSAALGGQRRAECPPEATGCFLHIALAAVSITASTGPLGLCPPPLSIPMAPCPPWMKTLPPQPAWRLADVCGTSPHLPPSSSPPFPKPTGTVIRHPGLRTRT</sequence>
<name>A0A0D2P6Q4_HYPSF</name>
<proteinExistence type="predicted"/>
<feature type="region of interest" description="Disordered" evidence="1">
    <location>
        <begin position="102"/>
        <end position="140"/>
    </location>
</feature>
<organism evidence="2 3">
    <name type="scientific">Hypholoma sublateritium (strain FD-334 SS-4)</name>
    <dbReference type="NCBI Taxonomy" id="945553"/>
    <lineage>
        <taxon>Eukaryota</taxon>
        <taxon>Fungi</taxon>
        <taxon>Dikarya</taxon>
        <taxon>Basidiomycota</taxon>
        <taxon>Agaricomycotina</taxon>
        <taxon>Agaricomycetes</taxon>
        <taxon>Agaricomycetidae</taxon>
        <taxon>Agaricales</taxon>
        <taxon>Agaricineae</taxon>
        <taxon>Strophariaceae</taxon>
        <taxon>Hypholoma</taxon>
    </lineage>
</organism>
<evidence type="ECO:0000313" key="3">
    <source>
        <dbReference type="Proteomes" id="UP000054270"/>
    </source>
</evidence>
<protein>
    <submittedName>
        <fullName evidence="2">Uncharacterized protein</fullName>
    </submittedName>
</protein>
<gene>
    <name evidence="2" type="ORF">HYPSUDRAFT_200564</name>
</gene>
<accession>A0A0D2P6Q4</accession>
<feature type="compositionally biased region" description="Pro residues" evidence="1">
    <location>
        <begin position="376"/>
        <end position="387"/>
    </location>
</feature>
<feature type="region of interest" description="Disordered" evidence="1">
    <location>
        <begin position="150"/>
        <end position="169"/>
    </location>
</feature>
<evidence type="ECO:0000313" key="2">
    <source>
        <dbReference type="EMBL" id="KJA24336.1"/>
    </source>
</evidence>
<keyword evidence="3" id="KW-1185">Reference proteome</keyword>
<dbReference type="Proteomes" id="UP000054270">
    <property type="component" value="Unassembled WGS sequence"/>
</dbReference>
<evidence type="ECO:0000256" key="1">
    <source>
        <dbReference type="SAM" id="MobiDB-lite"/>
    </source>
</evidence>
<feature type="region of interest" description="Disordered" evidence="1">
    <location>
        <begin position="375"/>
        <end position="402"/>
    </location>
</feature>
<feature type="compositionally biased region" description="Pro residues" evidence="1">
    <location>
        <begin position="107"/>
        <end position="127"/>
    </location>
</feature>